<gene>
    <name evidence="7" type="ORF">J2T60_002021</name>
</gene>
<evidence type="ECO:0000313" key="8">
    <source>
        <dbReference type="Proteomes" id="UP001523550"/>
    </source>
</evidence>
<reference evidence="7 8" key="1">
    <citation type="submission" date="2022-03" db="EMBL/GenBank/DDBJ databases">
        <title>Genomic Encyclopedia of Type Strains, Phase III (KMG-III): the genomes of soil and plant-associated and newly described type strains.</title>
        <authorList>
            <person name="Whitman W."/>
        </authorList>
    </citation>
    <scope>NUCLEOTIDE SEQUENCE [LARGE SCALE GENOMIC DNA]</scope>
    <source>
        <strain evidence="7 8">BSker1</strain>
    </source>
</reference>
<comment type="similarity">
    <text evidence="2 4">Belongs to the bacterial solute-binding protein 3 family.</text>
</comment>
<keyword evidence="3 5" id="KW-0732">Signal</keyword>
<feature type="domain" description="Solute-binding protein family 3/N-terminal" evidence="6">
    <location>
        <begin position="46"/>
        <end position="276"/>
    </location>
</feature>
<evidence type="ECO:0000256" key="2">
    <source>
        <dbReference type="ARBA" id="ARBA00010333"/>
    </source>
</evidence>
<dbReference type="PANTHER" id="PTHR35936">
    <property type="entry name" value="MEMBRANE-BOUND LYTIC MUREIN TRANSGLYCOSYLASE F"/>
    <property type="match status" value="1"/>
</dbReference>
<comment type="subcellular location">
    <subcellularLocation>
        <location evidence="1">Cell envelope</location>
    </subcellularLocation>
</comment>
<evidence type="ECO:0000256" key="3">
    <source>
        <dbReference type="ARBA" id="ARBA00022729"/>
    </source>
</evidence>
<evidence type="ECO:0000256" key="4">
    <source>
        <dbReference type="RuleBase" id="RU003744"/>
    </source>
</evidence>
<dbReference type="PANTHER" id="PTHR35936:SF38">
    <property type="entry name" value="GLUTAMINE-BINDING PERIPLASMIC PROTEIN"/>
    <property type="match status" value="1"/>
</dbReference>
<comment type="caution">
    <text evidence="7">The sequence shown here is derived from an EMBL/GenBank/DDBJ whole genome shotgun (WGS) entry which is preliminary data.</text>
</comment>
<evidence type="ECO:0000313" key="7">
    <source>
        <dbReference type="EMBL" id="MCP1728021.1"/>
    </source>
</evidence>
<organism evidence="7 8">
    <name type="scientific">Natronospira proteinivora</name>
    <dbReference type="NCBI Taxonomy" id="1807133"/>
    <lineage>
        <taxon>Bacteria</taxon>
        <taxon>Pseudomonadati</taxon>
        <taxon>Pseudomonadota</taxon>
        <taxon>Gammaproteobacteria</taxon>
        <taxon>Natronospirales</taxon>
        <taxon>Natronospiraceae</taxon>
        <taxon>Natronospira</taxon>
    </lineage>
</organism>
<dbReference type="Pfam" id="PF00497">
    <property type="entry name" value="SBP_bac_3"/>
    <property type="match status" value="1"/>
</dbReference>
<dbReference type="InterPro" id="IPR001638">
    <property type="entry name" value="Solute-binding_3/MltF_N"/>
</dbReference>
<protein>
    <submittedName>
        <fullName evidence="7">Polar amino acid transport system substrate-binding protein</fullName>
    </submittedName>
</protein>
<feature type="signal peptide" evidence="5">
    <location>
        <begin position="1"/>
        <end position="25"/>
    </location>
</feature>
<dbReference type="RefSeq" id="WP_253449320.1">
    <property type="nucleotide sequence ID" value="NZ_JALJYF010000002.1"/>
</dbReference>
<feature type="chain" id="PRO_5047056265" evidence="5">
    <location>
        <begin position="26"/>
        <end position="276"/>
    </location>
</feature>
<dbReference type="Gene3D" id="3.40.190.10">
    <property type="entry name" value="Periplasmic binding protein-like II"/>
    <property type="match status" value="2"/>
</dbReference>
<dbReference type="PROSITE" id="PS01039">
    <property type="entry name" value="SBP_BACTERIAL_3"/>
    <property type="match status" value="1"/>
</dbReference>
<dbReference type="SMART" id="SM00062">
    <property type="entry name" value="PBPb"/>
    <property type="match status" value="1"/>
</dbReference>
<evidence type="ECO:0000259" key="6">
    <source>
        <dbReference type="SMART" id="SM00062"/>
    </source>
</evidence>
<dbReference type="InterPro" id="IPR018313">
    <property type="entry name" value="SBP_3_CS"/>
</dbReference>
<dbReference type="EMBL" id="JALJYF010000002">
    <property type="protein sequence ID" value="MCP1728021.1"/>
    <property type="molecule type" value="Genomic_DNA"/>
</dbReference>
<keyword evidence="8" id="KW-1185">Reference proteome</keyword>
<evidence type="ECO:0000256" key="1">
    <source>
        <dbReference type="ARBA" id="ARBA00004196"/>
    </source>
</evidence>
<name>A0ABT1G9M1_9GAMM</name>
<evidence type="ECO:0000256" key="5">
    <source>
        <dbReference type="SAM" id="SignalP"/>
    </source>
</evidence>
<accession>A0ABT1G9M1</accession>
<dbReference type="PROSITE" id="PS51257">
    <property type="entry name" value="PROKAR_LIPOPROTEIN"/>
    <property type="match status" value="1"/>
</dbReference>
<sequence>MRQASIHTLFWGACVLLLLSACEQAEPPAEETATDEAAPEAVSDCQLTMGWDPWEPYHYMTPKGEVDGLDVELVRAAAERMDCELDFVQDDFLTLLDGLRAGEIDLIPGATHTEARAQFAHFSDPYRVEYFTIWIRTDDQELLEGKDLTSLLESGRRVGFTEGFIYGSEVESLMADPEHEVLLRGARIGDLNLLRLIDHDIDAMIEDPYVATSIQRRLGFGEQVVRLEHELGRGDVHLMFSQSSVDEPLVERFNDVLAELEEDGTQDEIAARYQKP</sequence>
<dbReference type="Proteomes" id="UP001523550">
    <property type="component" value="Unassembled WGS sequence"/>
</dbReference>
<proteinExistence type="inferred from homology"/>
<dbReference type="SUPFAM" id="SSF53850">
    <property type="entry name" value="Periplasmic binding protein-like II"/>
    <property type="match status" value="1"/>
</dbReference>